<dbReference type="InterPro" id="IPR039425">
    <property type="entry name" value="RNA_pol_sigma-70-like"/>
</dbReference>
<name>A0ABP9DXA5_9PSEU</name>
<dbReference type="PANTHER" id="PTHR43133">
    <property type="entry name" value="RNA POLYMERASE ECF-TYPE SIGMA FACTO"/>
    <property type="match status" value="1"/>
</dbReference>
<keyword evidence="3" id="KW-0731">Sigma factor</keyword>
<dbReference type="Pfam" id="PF04542">
    <property type="entry name" value="Sigma70_r2"/>
    <property type="match status" value="1"/>
</dbReference>
<dbReference type="EMBL" id="BAABHQ010000001">
    <property type="protein sequence ID" value="GAA4857936.1"/>
    <property type="molecule type" value="Genomic_DNA"/>
</dbReference>
<evidence type="ECO:0000256" key="6">
    <source>
        <dbReference type="SAM" id="MobiDB-lite"/>
    </source>
</evidence>
<dbReference type="Gene3D" id="1.10.10.10">
    <property type="entry name" value="Winged helix-like DNA-binding domain superfamily/Winged helix DNA-binding domain"/>
    <property type="match status" value="1"/>
</dbReference>
<keyword evidence="4" id="KW-0238">DNA-binding</keyword>
<keyword evidence="5" id="KW-0804">Transcription</keyword>
<keyword evidence="2" id="KW-0805">Transcription regulation</keyword>
<accession>A0ABP9DXA5</accession>
<evidence type="ECO:0000256" key="3">
    <source>
        <dbReference type="ARBA" id="ARBA00023082"/>
    </source>
</evidence>
<comment type="caution">
    <text evidence="9">The sequence shown here is derived from an EMBL/GenBank/DDBJ whole genome shotgun (WGS) entry which is preliminary data.</text>
</comment>
<sequence>MVRAHGPGVLGGNRGWSRTSAGAPVTDESDEIDRLVAAVVAEDRAALNQLLAILRPLVVRYCRSRLGSDRAGVAADDVAQEVCLAVLKALPTYTDQGKPFLAFVYGIAAHKVVDAHRHAGRDRSDPTDEVPEGFTDAVGPEQHALEASASAEMRALLAQLPAKQREILVLRVVVGLSAEETAVAVGSTPGAVRVAQHRAVAKLRGVLGAPDEERGPDDTPPRGLLSTRAATGTRSARRGRA</sequence>
<gene>
    <name evidence="9" type="ORF">GCM10023203_00760</name>
</gene>
<organism evidence="9 10">
    <name type="scientific">Actinomycetospora straminea</name>
    <dbReference type="NCBI Taxonomy" id="663607"/>
    <lineage>
        <taxon>Bacteria</taxon>
        <taxon>Bacillati</taxon>
        <taxon>Actinomycetota</taxon>
        <taxon>Actinomycetes</taxon>
        <taxon>Pseudonocardiales</taxon>
        <taxon>Pseudonocardiaceae</taxon>
        <taxon>Actinomycetospora</taxon>
    </lineage>
</organism>
<evidence type="ECO:0000259" key="7">
    <source>
        <dbReference type="Pfam" id="PF04542"/>
    </source>
</evidence>
<keyword evidence="10" id="KW-1185">Reference proteome</keyword>
<dbReference type="InterPro" id="IPR014284">
    <property type="entry name" value="RNA_pol_sigma-70_dom"/>
</dbReference>
<dbReference type="InterPro" id="IPR007627">
    <property type="entry name" value="RNA_pol_sigma70_r2"/>
</dbReference>
<evidence type="ECO:0000256" key="1">
    <source>
        <dbReference type="ARBA" id="ARBA00010641"/>
    </source>
</evidence>
<proteinExistence type="inferred from homology"/>
<dbReference type="NCBIfam" id="NF007230">
    <property type="entry name" value="PRK09648.1"/>
    <property type="match status" value="1"/>
</dbReference>
<dbReference type="CDD" id="cd06171">
    <property type="entry name" value="Sigma70_r4"/>
    <property type="match status" value="1"/>
</dbReference>
<comment type="similarity">
    <text evidence="1">Belongs to the sigma-70 factor family. ECF subfamily.</text>
</comment>
<dbReference type="PANTHER" id="PTHR43133:SF58">
    <property type="entry name" value="ECF RNA POLYMERASE SIGMA FACTOR SIGD"/>
    <property type="match status" value="1"/>
</dbReference>
<dbReference type="InterPro" id="IPR013249">
    <property type="entry name" value="RNA_pol_sigma70_r4_t2"/>
</dbReference>
<dbReference type="InterPro" id="IPR036388">
    <property type="entry name" value="WH-like_DNA-bd_sf"/>
</dbReference>
<dbReference type="NCBIfam" id="TIGR02937">
    <property type="entry name" value="sigma70-ECF"/>
    <property type="match status" value="1"/>
</dbReference>
<evidence type="ECO:0000259" key="8">
    <source>
        <dbReference type="Pfam" id="PF08281"/>
    </source>
</evidence>
<feature type="region of interest" description="Disordered" evidence="6">
    <location>
        <begin position="1"/>
        <end position="25"/>
    </location>
</feature>
<evidence type="ECO:0008006" key="11">
    <source>
        <dbReference type="Google" id="ProtNLM"/>
    </source>
</evidence>
<dbReference type="SUPFAM" id="SSF88946">
    <property type="entry name" value="Sigma2 domain of RNA polymerase sigma factors"/>
    <property type="match status" value="1"/>
</dbReference>
<evidence type="ECO:0000256" key="2">
    <source>
        <dbReference type="ARBA" id="ARBA00023015"/>
    </source>
</evidence>
<dbReference type="Proteomes" id="UP001500457">
    <property type="component" value="Unassembled WGS sequence"/>
</dbReference>
<feature type="region of interest" description="Disordered" evidence="6">
    <location>
        <begin position="205"/>
        <end position="241"/>
    </location>
</feature>
<evidence type="ECO:0000256" key="4">
    <source>
        <dbReference type="ARBA" id="ARBA00023125"/>
    </source>
</evidence>
<evidence type="ECO:0000313" key="9">
    <source>
        <dbReference type="EMBL" id="GAA4857936.1"/>
    </source>
</evidence>
<evidence type="ECO:0000256" key="5">
    <source>
        <dbReference type="ARBA" id="ARBA00023163"/>
    </source>
</evidence>
<feature type="domain" description="RNA polymerase sigma factor 70 region 4 type 2" evidence="8">
    <location>
        <begin position="152"/>
        <end position="203"/>
    </location>
</feature>
<dbReference type="Gene3D" id="1.10.1740.10">
    <property type="match status" value="1"/>
</dbReference>
<evidence type="ECO:0000313" key="10">
    <source>
        <dbReference type="Proteomes" id="UP001500457"/>
    </source>
</evidence>
<dbReference type="InterPro" id="IPR013324">
    <property type="entry name" value="RNA_pol_sigma_r3/r4-like"/>
</dbReference>
<dbReference type="SUPFAM" id="SSF88659">
    <property type="entry name" value="Sigma3 and sigma4 domains of RNA polymerase sigma factors"/>
    <property type="match status" value="1"/>
</dbReference>
<feature type="compositionally biased region" description="Basic and acidic residues" evidence="6">
    <location>
        <begin position="211"/>
        <end position="220"/>
    </location>
</feature>
<reference evidence="10" key="1">
    <citation type="journal article" date="2019" name="Int. J. Syst. Evol. Microbiol.">
        <title>The Global Catalogue of Microorganisms (GCM) 10K type strain sequencing project: providing services to taxonomists for standard genome sequencing and annotation.</title>
        <authorList>
            <consortium name="The Broad Institute Genomics Platform"/>
            <consortium name="The Broad Institute Genome Sequencing Center for Infectious Disease"/>
            <person name="Wu L."/>
            <person name="Ma J."/>
        </authorList>
    </citation>
    <scope>NUCLEOTIDE SEQUENCE [LARGE SCALE GENOMIC DNA]</scope>
    <source>
        <strain evidence="10">JCM 17983</strain>
    </source>
</reference>
<dbReference type="Pfam" id="PF08281">
    <property type="entry name" value="Sigma70_r4_2"/>
    <property type="match status" value="1"/>
</dbReference>
<protein>
    <recommendedName>
        <fullName evidence="11">RNA polymerase sigma-70 factor (ECF subfamily)</fullName>
    </recommendedName>
</protein>
<feature type="domain" description="RNA polymerase sigma-70 region 2" evidence="7">
    <location>
        <begin position="54"/>
        <end position="121"/>
    </location>
</feature>
<dbReference type="InterPro" id="IPR013325">
    <property type="entry name" value="RNA_pol_sigma_r2"/>
</dbReference>